<comment type="subunit">
    <text evidence="2">Interacts transiently with the RNA polymerase catalytic core formed by RpoA, RpoB, RpoC and RpoZ (2 alpha, 1 beta, 1 beta' and 1 omega subunit) to form the RNA polymerase holoenzyme that can initiate transcription.</text>
</comment>
<dbReference type="OrthoDB" id="3211555at2"/>
<evidence type="ECO:0000256" key="1">
    <source>
        <dbReference type="ARBA" id="ARBA00010641"/>
    </source>
</evidence>
<sequence length="315" mass="34483">MTYDDATRPAEDASLTAVMADRRRLMNLAYRLLGSVAEAEDAVQEGYARWYAMSEQDRDAIRSPGAWLTTVIGRICLDLLGSARSRREQYVGEWVPEPLPDGADWASTSNASDPTSPDPADRVTLDESVTMAFLVTLESMTPAERVALILHDVFGYSYPEIADVVGRTAQACRQLAYSARNRARSTRVPPAQSTEQSELVRAFRKAWEAHDVNAILDVLDPDAIAIADGGGVTQAALAPIVGAAQIGRHYLTIAARRPDHVTIAEEVVNGRPGLVVRLSGSAVTVLAFDVVDHKIKQIWAIVNPAKLRHWDRRTI</sequence>
<evidence type="ECO:0000313" key="9">
    <source>
        <dbReference type="EMBL" id="SDT25612.1"/>
    </source>
</evidence>
<dbReference type="Gene3D" id="3.10.450.50">
    <property type="match status" value="1"/>
</dbReference>
<reference evidence="9 10" key="1">
    <citation type="submission" date="2016-10" db="EMBL/GenBank/DDBJ databases">
        <authorList>
            <person name="de Groot N.N."/>
        </authorList>
    </citation>
    <scope>NUCLEOTIDE SEQUENCE [LARGE SCALE GENOMIC DNA]</scope>
    <source>
        <strain evidence="9 10">DSM 21800</strain>
    </source>
</reference>
<gene>
    <name evidence="9" type="ORF">SAMN04489812_4816</name>
</gene>
<dbReference type="Pfam" id="PF08281">
    <property type="entry name" value="Sigma70_r4_2"/>
    <property type="match status" value="1"/>
</dbReference>
<dbReference type="InterPro" id="IPR007627">
    <property type="entry name" value="RNA_pol_sigma70_r2"/>
</dbReference>
<name>A0A1H1YW56_9ACTN</name>
<protein>
    <submittedName>
        <fullName evidence="9">RNA polymerase sigma-70 factor, ECF subfamily</fullName>
    </submittedName>
</protein>
<dbReference type="InterPro" id="IPR013249">
    <property type="entry name" value="RNA_pol_sigma70_r4_t2"/>
</dbReference>
<evidence type="ECO:0000256" key="3">
    <source>
        <dbReference type="ARBA" id="ARBA00023015"/>
    </source>
</evidence>
<organism evidence="9 10">
    <name type="scientific">Microlunatus soli</name>
    <dbReference type="NCBI Taxonomy" id="630515"/>
    <lineage>
        <taxon>Bacteria</taxon>
        <taxon>Bacillati</taxon>
        <taxon>Actinomycetota</taxon>
        <taxon>Actinomycetes</taxon>
        <taxon>Propionibacteriales</taxon>
        <taxon>Propionibacteriaceae</taxon>
        <taxon>Microlunatus</taxon>
    </lineage>
</organism>
<dbReference type="AlphaFoldDB" id="A0A1H1YW56"/>
<keyword evidence="10" id="KW-1185">Reference proteome</keyword>
<keyword evidence="5" id="KW-0804">Transcription</keyword>
<feature type="domain" description="RNA polymerase sigma factor 70 region 4 type 2" evidence="8">
    <location>
        <begin position="132"/>
        <end position="181"/>
    </location>
</feature>
<dbReference type="SUPFAM" id="SSF88946">
    <property type="entry name" value="Sigma2 domain of RNA polymerase sigma factors"/>
    <property type="match status" value="1"/>
</dbReference>
<dbReference type="Gene3D" id="1.10.10.10">
    <property type="entry name" value="Winged helix-like DNA-binding domain superfamily/Winged helix DNA-binding domain"/>
    <property type="match status" value="1"/>
</dbReference>
<dbReference type="GO" id="GO:0003677">
    <property type="term" value="F:DNA binding"/>
    <property type="evidence" value="ECO:0007669"/>
    <property type="project" value="InterPro"/>
</dbReference>
<dbReference type="InterPro" id="IPR013325">
    <property type="entry name" value="RNA_pol_sigma_r2"/>
</dbReference>
<dbReference type="EMBL" id="LT629772">
    <property type="protein sequence ID" value="SDT25612.1"/>
    <property type="molecule type" value="Genomic_DNA"/>
</dbReference>
<keyword evidence="4" id="KW-0731">Sigma factor</keyword>
<dbReference type="PANTHER" id="PTHR30173:SF43">
    <property type="entry name" value="ECF RNA POLYMERASE SIGMA FACTOR SIGI-RELATED"/>
    <property type="match status" value="1"/>
</dbReference>
<dbReference type="SUPFAM" id="SSF54427">
    <property type="entry name" value="NTF2-like"/>
    <property type="match status" value="1"/>
</dbReference>
<evidence type="ECO:0000256" key="2">
    <source>
        <dbReference type="ARBA" id="ARBA00011344"/>
    </source>
</evidence>
<dbReference type="InterPro" id="IPR032710">
    <property type="entry name" value="NTF2-like_dom_sf"/>
</dbReference>
<feature type="domain" description="RNA polymerase sigma-70 region 2" evidence="7">
    <location>
        <begin position="19"/>
        <end position="84"/>
    </location>
</feature>
<evidence type="ECO:0000256" key="4">
    <source>
        <dbReference type="ARBA" id="ARBA00023082"/>
    </source>
</evidence>
<keyword evidence="3" id="KW-0805">Transcription regulation</keyword>
<dbReference type="GO" id="GO:0016987">
    <property type="term" value="F:sigma factor activity"/>
    <property type="evidence" value="ECO:0007669"/>
    <property type="project" value="UniProtKB-KW"/>
</dbReference>
<dbReference type="Proteomes" id="UP000199103">
    <property type="component" value="Chromosome I"/>
</dbReference>
<dbReference type="InterPro" id="IPR014284">
    <property type="entry name" value="RNA_pol_sigma-70_dom"/>
</dbReference>
<dbReference type="Pfam" id="PF04542">
    <property type="entry name" value="Sigma70_r2"/>
    <property type="match status" value="1"/>
</dbReference>
<dbReference type="InterPro" id="IPR013324">
    <property type="entry name" value="RNA_pol_sigma_r3/r4-like"/>
</dbReference>
<dbReference type="SUPFAM" id="SSF88659">
    <property type="entry name" value="Sigma3 and sigma4 domains of RNA polymerase sigma factors"/>
    <property type="match status" value="1"/>
</dbReference>
<dbReference type="Gene3D" id="1.10.1740.10">
    <property type="match status" value="1"/>
</dbReference>
<dbReference type="NCBIfam" id="NF007214">
    <property type="entry name" value="PRK09636.1"/>
    <property type="match status" value="1"/>
</dbReference>
<accession>A0A1H1YW56</accession>
<dbReference type="InterPro" id="IPR052704">
    <property type="entry name" value="ECF_Sigma-70_Domain"/>
</dbReference>
<dbReference type="GO" id="GO:0006352">
    <property type="term" value="P:DNA-templated transcription initiation"/>
    <property type="evidence" value="ECO:0007669"/>
    <property type="project" value="InterPro"/>
</dbReference>
<dbReference type="InterPro" id="IPR036388">
    <property type="entry name" value="WH-like_DNA-bd_sf"/>
</dbReference>
<evidence type="ECO:0000256" key="5">
    <source>
        <dbReference type="ARBA" id="ARBA00023163"/>
    </source>
</evidence>
<evidence type="ECO:0000259" key="8">
    <source>
        <dbReference type="Pfam" id="PF08281"/>
    </source>
</evidence>
<evidence type="ECO:0000259" key="7">
    <source>
        <dbReference type="Pfam" id="PF04542"/>
    </source>
</evidence>
<evidence type="ECO:0000313" key="10">
    <source>
        <dbReference type="Proteomes" id="UP000199103"/>
    </source>
</evidence>
<comment type="similarity">
    <text evidence="1">Belongs to the sigma-70 factor family. ECF subfamily.</text>
</comment>
<feature type="region of interest" description="Disordered" evidence="6">
    <location>
        <begin position="101"/>
        <end position="123"/>
    </location>
</feature>
<proteinExistence type="inferred from homology"/>
<dbReference type="PANTHER" id="PTHR30173">
    <property type="entry name" value="SIGMA 19 FACTOR"/>
    <property type="match status" value="1"/>
</dbReference>
<dbReference type="NCBIfam" id="TIGR02937">
    <property type="entry name" value="sigma70-ECF"/>
    <property type="match status" value="1"/>
</dbReference>
<feature type="compositionally biased region" description="Polar residues" evidence="6">
    <location>
        <begin position="106"/>
        <end position="115"/>
    </location>
</feature>
<dbReference type="RefSeq" id="WP_091533045.1">
    <property type="nucleotide sequence ID" value="NZ_LT629772.1"/>
</dbReference>
<dbReference type="STRING" id="630515.SAMN04489812_4816"/>
<evidence type="ECO:0000256" key="6">
    <source>
        <dbReference type="SAM" id="MobiDB-lite"/>
    </source>
</evidence>